<keyword evidence="2" id="KW-1185">Reference proteome</keyword>
<name>A0A1Q4V1K5_9ACTN</name>
<dbReference type="EMBL" id="LFBV01000009">
    <property type="protein sequence ID" value="OKH91701.1"/>
    <property type="molecule type" value="Genomic_DNA"/>
</dbReference>
<dbReference type="AlphaFoldDB" id="A0A1Q4V1K5"/>
<gene>
    <name evidence="1" type="ORF">AB852_29700</name>
</gene>
<reference evidence="1 2" key="1">
    <citation type="submission" date="2015-06" db="EMBL/GenBank/DDBJ databases">
        <title>Cloning and characterization of the uncialamcin biosynthetic gene cluster.</title>
        <authorList>
            <person name="Yan X."/>
            <person name="Huang T."/>
            <person name="Ge H."/>
            <person name="Shen B."/>
        </authorList>
    </citation>
    <scope>NUCLEOTIDE SEQUENCE [LARGE SCALE GENOMIC DNA]</scope>
    <source>
        <strain evidence="1 2">DCA2648</strain>
    </source>
</reference>
<accession>A0A1Q4V1K5</accession>
<evidence type="ECO:0000313" key="2">
    <source>
        <dbReference type="Proteomes" id="UP000186455"/>
    </source>
</evidence>
<comment type="caution">
    <text evidence="1">The sequence shown here is derived from an EMBL/GenBank/DDBJ whole genome shotgun (WGS) entry which is preliminary data.</text>
</comment>
<proteinExistence type="predicted"/>
<evidence type="ECO:0000313" key="1">
    <source>
        <dbReference type="EMBL" id="OKH91701.1"/>
    </source>
</evidence>
<protein>
    <submittedName>
        <fullName evidence="1">Uncharacterized protein</fullName>
    </submittedName>
</protein>
<dbReference type="Proteomes" id="UP000186455">
    <property type="component" value="Unassembled WGS sequence"/>
</dbReference>
<dbReference type="STRING" id="1048205.AB852_29700"/>
<organism evidence="1 2">
    <name type="scientific">Streptomyces uncialis</name>
    <dbReference type="NCBI Taxonomy" id="1048205"/>
    <lineage>
        <taxon>Bacteria</taxon>
        <taxon>Bacillati</taxon>
        <taxon>Actinomycetota</taxon>
        <taxon>Actinomycetes</taxon>
        <taxon>Kitasatosporales</taxon>
        <taxon>Streptomycetaceae</taxon>
        <taxon>Streptomyces</taxon>
    </lineage>
</organism>
<sequence length="135" mass="14710">MSGADLRRGVAALKTFKKSIDTVLSEFEESPGSSGKVGSQQVSRASLSSANSCFAEADGLFGQYNRVHQRLTTLSRALGQQIESMGIAVHGADVGFDNLDEDTRRQFWAIQTTLRESLAAPGRKRTDDRQSETGW</sequence>